<dbReference type="OrthoDB" id="28995at10239"/>
<reference evidence="1 2" key="1">
    <citation type="submission" date="2017-08" db="EMBL/GenBank/DDBJ databases">
        <title>Sequence of Bacteriophage phiSHEF5, isolated from wastewater with target organism Enterococcus faecalis EF2.</title>
        <authorList>
            <person name="Stafford G.P."/>
            <person name="Al-Zubidi M.I."/>
        </authorList>
    </citation>
    <scope>NUCLEOTIDE SEQUENCE [LARGE SCALE GENOMIC DNA]</scope>
</reference>
<gene>
    <name evidence="1" type="ORF">phiSHEF5_66</name>
</gene>
<evidence type="ECO:0000313" key="1">
    <source>
        <dbReference type="EMBL" id="ASZ75722.1"/>
    </source>
</evidence>
<evidence type="ECO:0000313" key="2">
    <source>
        <dbReference type="Proteomes" id="UP000225202"/>
    </source>
</evidence>
<sequence length="88" mass="10085">MLLQIDKTERVEHDIPVVLETDYISGVKRTVKAGKNIKVILPDNEVITIRIDAGRDIVLEQLENDYFGYKILTVYLLNDEGKTLRKLA</sequence>
<dbReference type="EMBL" id="MF678790">
    <property type="protein sequence ID" value="ASZ75722.1"/>
    <property type="molecule type" value="Genomic_DNA"/>
</dbReference>
<dbReference type="Proteomes" id="UP000225202">
    <property type="component" value="Segment"/>
</dbReference>
<keyword evidence="2" id="KW-1185">Reference proteome</keyword>
<accession>A0A249XUU2</accession>
<organism evidence="1 2">
    <name type="scientific">Enterococcus phage phiSHEF5</name>
    <dbReference type="NCBI Taxonomy" id="2030924"/>
    <lineage>
        <taxon>Viruses</taxon>
        <taxon>Duplodnaviria</taxon>
        <taxon>Heunggongvirae</taxon>
        <taxon>Uroviricota</taxon>
        <taxon>Caudoviricetes</taxon>
        <taxon>Efquatrovirus</taxon>
        <taxon>Efquatrovirus SHEF5</taxon>
    </lineage>
</organism>
<name>A0A249XUU2_9CAUD</name>
<protein>
    <submittedName>
        <fullName evidence="1">Uncharacterized protein</fullName>
    </submittedName>
</protein>
<proteinExistence type="predicted"/>